<reference evidence="2 3" key="1">
    <citation type="journal article" date="2019" name="Nat. Ecol. Evol.">
        <title>Megaphylogeny resolves global patterns of mushroom evolution.</title>
        <authorList>
            <person name="Varga T."/>
            <person name="Krizsan K."/>
            <person name="Foldi C."/>
            <person name="Dima B."/>
            <person name="Sanchez-Garcia M."/>
            <person name="Sanchez-Ramirez S."/>
            <person name="Szollosi G.J."/>
            <person name="Szarkandi J.G."/>
            <person name="Papp V."/>
            <person name="Albert L."/>
            <person name="Andreopoulos W."/>
            <person name="Angelini C."/>
            <person name="Antonin V."/>
            <person name="Barry K.W."/>
            <person name="Bougher N.L."/>
            <person name="Buchanan P."/>
            <person name="Buyck B."/>
            <person name="Bense V."/>
            <person name="Catcheside P."/>
            <person name="Chovatia M."/>
            <person name="Cooper J."/>
            <person name="Damon W."/>
            <person name="Desjardin D."/>
            <person name="Finy P."/>
            <person name="Geml J."/>
            <person name="Haridas S."/>
            <person name="Hughes K."/>
            <person name="Justo A."/>
            <person name="Karasinski D."/>
            <person name="Kautmanova I."/>
            <person name="Kiss B."/>
            <person name="Kocsube S."/>
            <person name="Kotiranta H."/>
            <person name="LaButti K.M."/>
            <person name="Lechner B.E."/>
            <person name="Liimatainen K."/>
            <person name="Lipzen A."/>
            <person name="Lukacs Z."/>
            <person name="Mihaltcheva S."/>
            <person name="Morgado L.N."/>
            <person name="Niskanen T."/>
            <person name="Noordeloos M.E."/>
            <person name="Ohm R.A."/>
            <person name="Ortiz-Santana B."/>
            <person name="Ovrebo C."/>
            <person name="Racz N."/>
            <person name="Riley R."/>
            <person name="Savchenko A."/>
            <person name="Shiryaev A."/>
            <person name="Soop K."/>
            <person name="Spirin V."/>
            <person name="Szebenyi C."/>
            <person name="Tomsovsky M."/>
            <person name="Tulloss R.E."/>
            <person name="Uehling J."/>
            <person name="Grigoriev I.V."/>
            <person name="Vagvolgyi C."/>
            <person name="Papp T."/>
            <person name="Martin F.M."/>
            <person name="Miettinen O."/>
            <person name="Hibbett D.S."/>
            <person name="Nagy L.G."/>
        </authorList>
    </citation>
    <scope>NUCLEOTIDE SEQUENCE [LARGE SCALE GENOMIC DNA]</scope>
    <source>
        <strain evidence="2 3">CBS 962.96</strain>
    </source>
</reference>
<evidence type="ECO:0000313" key="3">
    <source>
        <dbReference type="Proteomes" id="UP000297245"/>
    </source>
</evidence>
<dbReference type="Proteomes" id="UP000297245">
    <property type="component" value="Unassembled WGS sequence"/>
</dbReference>
<sequence>KSKWSVHPTRGYIITRLSSLIPIFVLGYALTPVKFLTEAQIFADCKLHIRTRLKCFGFEQFLESHSPSV</sequence>
<feature type="non-terminal residue" evidence="2">
    <location>
        <position position="1"/>
    </location>
</feature>
<dbReference type="OrthoDB" id="2949413at2759"/>
<keyword evidence="1" id="KW-0812">Transmembrane</keyword>
<name>A0A4S8LEX8_DENBC</name>
<gene>
    <name evidence="2" type="ORF">K435DRAFT_341293</name>
</gene>
<evidence type="ECO:0000256" key="1">
    <source>
        <dbReference type="SAM" id="Phobius"/>
    </source>
</evidence>
<evidence type="ECO:0000313" key="2">
    <source>
        <dbReference type="EMBL" id="THU87537.1"/>
    </source>
</evidence>
<proteinExistence type="predicted"/>
<dbReference type="AlphaFoldDB" id="A0A4S8LEX8"/>
<feature type="transmembrane region" description="Helical" evidence="1">
    <location>
        <begin position="12"/>
        <end position="30"/>
    </location>
</feature>
<organism evidence="2 3">
    <name type="scientific">Dendrothele bispora (strain CBS 962.96)</name>
    <dbReference type="NCBI Taxonomy" id="1314807"/>
    <lineage>
        <taxon>Eukaryota</taxon>
        <taxon>Fungi</taxon>
        <taxon>Dikarya</taxon>
        <taxon>Basidiomycota</taxon>
        <taxon>Agaricomycotina</taxon>
        <taxon>Agaricomycetes</taxon>
        <taxon>Agaricomycetidae</taxon>
        <taxon>Agaricales</taxon>
        <taxon>Agaricales incertae sedis</taxon>
        <taxon>Dendrothele</taxon>
    </lineage>
</organism>
<keyword evidence="3" id="KW-1185">Reference proteome</keyword>
<keyword evidence="1" id="KW-1133">Transmembrane helix</keyword>
<keyword evidence="1" id="KW-0472">Membrane</keyword>
<protein>
    <submittedName>
        <fullName evidence="2">Uncharacterized protein</fullName>
    </submittedName>
</protein>
<dbReference type="EMBL" id="ML179446">
    <property type="protein sequence ID" value="THU87537.1"/>
    <property type="molecule type" value="Genomic_DNA"/>
</dbReference>
<accession>A0A4S8LEX8</accession>